<sequence>MENQKKNLGSRATEATVNLVPAFTGIAARLLDEEKHLTRDLPGYAEYRRKVRYRLLPGLW</sequence>
<name>A0A1B8RDN1_RHILT</name>
<protein>
    <submittedName>
        <fullName evidence="1">Uncharacterized protein</fullName>
    </submittedName>
</protein>
<reference evidence="1" key="2">
    <citation type="journal article" date="2016" name="Front. Microbiol.">
        <title>The Regulatory Protein RosR Affects Rhizobium leguminosarum bv. trifolii Protein Profiles, Cell Surface Properties, and Symbiosis with Clover.</title>
        <authorList>
            <person name="Rachwal K."/>
            <person name="Boguszewska A."/>
            <person name="Kopcinska J."/>
            <person name="Karas M."/>
            <person name="Tchorzewski M."/>
            <person name="Janczarek M."/>
        </authorList>
    </citation>
    <scope>NUCLEOTIDE SEQUENCE</scope>
    <source>
        <strain evidence="1">Rt24.2</strain>
    </source>
</reference>
<organism evidence="1">
    <name type="scientific">Rhizobium leguminosarum bv. trifolii</name>
    <dbReference type="NCBI Taxonomy" id="386"/>
    <lineage>
        <taxon>Bacteria</taxon>
        <taxon>Pseudomonadati</taxon>
        <taxon>Pseudomonadota</taxon>
        <taxon>Alphaproteobacteria</taxon>
        <taxon>Hyphomicrobiales</taxon>
        <taxon>Rhizobiaceae</taxon>
        <taxon>Rhizobium/Agrobacterium group</taxon>
        <taxon>Rhizobium</taxon>
    </lineage>
</organism>
<proteinExistence type="predicted"/>
<dbReference type="EMBL" id="KX487921">
    <property type="protein sequence ID" value="AOO90285.1"/>
    <property type="molecule type" value="Genomic_DNA"/>
</dbReference>
<reference evidence="1" key="1">
    <citation type="journal article" date="2015" name="BMC Genomics">
        <title>Transcriptome profiling of a Rhizobium leguminosarum bv. trifolii rosR mutant reveals the role of the transcriptional regulator RosR in motility, synthesis of cell-surface components, and other cellular processes.</title>
        <authorList>
            <person name="Rachwal K."/>
            <person name="Matczynska E."/>
            <person name="Janczarek M."/>
        </authorList>
    </citation>
    <scope>NUCLEOTIDE SEQUENCE</scope>
    <source>
        <strain evidence="1">Rt24.2</strain>
    </source>
</reference>
<dbReference type="RefSeq" id="WP_065276497.1">
    <property type="nucleotide sequence ID" value="NZ_MAMO01000020.1"/>
</dbReference>
<evidence type="ECO:0000313" key="1">
    <source>
        <dbReference type="EMBL" id="AOO90285.1"/>
    </source>
</evidence>
<dbReference type="AlphaFoldDB" id="A0A1B8RDN1"/>
<accession>A0A1B8RDN1</accession>